<dbReference type="Gene3D" id="3.30.70.2130">
    <property type="entry name" value="Metalloenzyme domain"/>
    <property type="match status" value="1"/>
</dbReference>
<keyword evidence="8" id="KW-1185">Reference proteome</keyword>
<dbReference type="HOGENOM" id="CLU_034906_2_0_2"/>
<evidence type="ECO:0000313" key="8">
    <source>
        <dbReference type="Proteomes" id="UP000000346"/>
    </source>
</evidence>
<dbReference type="EMBL" id="CP001742">
    <property type="protein sequence ID" value="ADL19504.1"/>
    <property type="molecule type" value="Genomic_DNA"/>
</dbReference>
<dbReference type="KEGG" id="asc:ASAC_1099"/>
<feature type="domain" description="Metalloenzyme" evidence="6">
    <location>
        <begin position="2"/>
        <end position="406"/>
    </location>
</feature>
<dbReference type="GO" id="GO:0046872">
    <property type="term" value="F:metal ion binding"/>
    <property type="evidence" value="ECO:0007669"/>
    <property type="project" value="InterPro"/>
</dbReference>
<dbReference type="FunCoup" id="D9Q2G6">
    <property type="interactions" value="103"/>
</dbReference>
<dbReference type="Proteomes" id="UP000000346">
    <property type="component" value="Chromosome"/>
</dbReference>
<evidence type="ECO:0000256" key="1">
    <source>
        <dbReference type="ARBA" id="ARBA00000370"/>
    </source>
</evidence>
<organism evidence="7 8">
    <name type="scientific">Acidilobus saccharovorans (strain DSM 16705 / JCM 18335 / VKM B-2471 / 345-15)</name>
    <dbReference type="NCBI Taxonomy" id="666510"/>
    <lineage>
        <taxon>Archaea</taxon>
        <taxon>Thermoproteota</taxon>
        <taxon>Thermoprotei</taxon>
        <taxon>Acidilobales</taxon>
        <taxon>Acidilobaceae</taxon>
        <taxon>Acidilobus</taxon>
    </lineage>
</organism>
<evidence type="ECO:0000256" key="3">
    <source>
        <dbReference type="ARBA" id="ARBA00004921"/>
    </source>
</evidence>
<comment type="similarity">
    <text evidence="4">Belongs to the BPG-independent phosphoglycerate mutase family. A-PGAM subfamily.</text>
</comment>
<name>D9Q2G6_ACIS3</name>
<dbReference type="InterPro" id="IPR006124">
    <property type="entry name" value="Metalloenzyme"/>
</dbReference>
<keyword evidence="7" id="KW-0413">Isomerase</keyword>
<accession>D9Q2G6</accession>
<dbReference type="STRING" id="666510.ASAC_1099"/>
<proteinExistence type="inferred from homology"/>
<comment type="function">
    <text evidence="2">Catalyzes the interconversion of 2-phosphoglycerate and 3-phosphoglycerate.</text>
</comment>
<dbReference type="InterPro" id="IPR004456">
    <property type="entry name" value="Pglycerate_mutase_ApgM"/>
</dbReference>
<evidence type="ECO:0000259" key="6">
    <source>
        <dbReference type="Pfam" id="PF01676"/>
    </source>
</evidence>
<evidence type="ECO:0000256" key="4">
    <source>
        <dbReference type="ARBA" id="ARBA00005524"/>
    </source>
</evidence>
<keyword evidence="5" id="KW-0324">Glycolysis</keyword>
<dbReference type="PIRSF" id="PIRSF006392">
    <property type="entry name" value="IPGAM_arch"/>
    <property type="match status" value="1"/>
</dbReference>
<dbReference type="NCBIfam" id="TIGR00306">
    <property type="entry name" value="apgM"/>
    <property type="match status" value="1"/>
</dbReference>
<dbReference type="RefSeq" id="WP_013267016.1">
    <property type="nucleotide sequence ID" value="NC_014374.1"/>
</dbReference>
<comment type="pathway">
    <text evidence="3">Carbohydrate degradation.</text>
</comment>
<dbReference type="AlphaFoldDB" id="D9Q2G6"/>
<dbReference type="InterPro" id="IPR017850">
    <property type="entry name" value="Alkaline_phosphatase_core_sf"/>
</dbReference>
<dbReference type="PANTHER" id="PTHR31209">
    <property type="entry name" value="COFACTOR-INDEPENDENT PHOSPHOGLYCERATE MUTASE"/>
    <property type="match status" value="1"/>
</dbReference>
<dbReference type="GO" id="GO:0006096">
    <property type="term" value="P:glycolytic process"/>
    <property type="evidence" value="ECO:0007669"/>
    <property type="project" value="UniProtKB-KW"/>
</dbReference>
<dbReference type="InParanoid" id="D9Q2G6"/>
<dbReference type="SUPFAM" id="SSF53649">
    <property type="entry name" value="Alkaline phosphatase-like"/>
    <property type="match status" value="1"/>
</dbReference>
<comment type="catalytic activity">
    <reaction evidence="1">
        <text>(2R)-2-phosphoglycerate = (2R)-3-phosphoglycerate</text>
        <dbReference type="Rhea" id="RHEA:15901"/>
        <dbReference type="ChEBI" id="CHEBI:58272"/>
        <dbReference type="ChEBI" id="CHEBI:58289"/>
        <dbReference type="EC" id="5.4.2.12"/>
    </reaction>
</comment>
<dbReference type="GO" id="GO:0004619">
    <property type="term" value="F:phosphoglycerate mutase activity"/>
    <property type="evidence" value="ECO:0007669"/>
    <property type="project" value="UniProtKB-EC"/>
</dbReference>
<dbReference type="PANTHER" id="PTHR31209:SF0">
    <property type="entry name" value="METALLOENZYME DOMAIN-CONTAINING PROTEIN"/>
    <property type="match status" value="1"/>
</dbReference>
<dbReference type="InterPro" id="IPR042253">
    <property type="entry name" value="Pglycerate_mutase_ApgM_sf"/>
</dbReference>
<dbReference type="GeneID" id="9499347"/>
<evidence type="ECO:0000256" key="2">
    <source>
        <dbReference type="ARBA" id="ARBA00002315"/>
    </source>
</evidence>
<reference evidence="7 8" key="1">
    <citation type="journal article" date="2010" name="Appl. Environ. Microbiol.">
        <title>The genome sequence of the crenarchaeon Acidilobus saccharovorans supports a new order, Acidilobales, and suggests an important ecological role in terrestrial acidic hot springs.</title>
        <authorList>
            <person name="Mardanov A.V."/>
            <person name="Svetlitchnyi V.A."/>
            <person name="Beletsky A.V."/>
            <person name="Prokofeva M.I."/>
            <person name="Bonch-Osmolovskaya E.A."/>
            <person name="Ravin N.V."/>
            <person name="Skryabin K.G."/>
        </authorList>
    </citation>
    <scope>NUCLEOTIDE SEQUENCE [LARGE SCALE GENOMIC DNA]</scope>
    <source>
        <strain evidence="8">DSM 16705 / JCM 18335 / VKM B-2471 / 345-15</strain>
    </source>
</reference>
<dbReference type="Pfam" id="PF01676">
    <property type="entry name" value="Metalloenzyme"/>
    <property type="match status" value="1"/>
</dbReference>
<evidence type="ECO:0000256" key="5">
    <source>
        <dbReference type="ARBA" id="ARBA00023152"/>
    </source>
</evidence>
<sequence length="427" mass="46340">MKKLIYVVLDGAADGLNAPKSSLGTAFKPNIDRLASNAVCGLVYTVGKGIAPESDEAVISILGYDPHKYYTGRGPLEAVGAGIAFKEGEVALRSDLATVDPTTMRIIDRRAGRNVSDAEGKELAKAIDGMRLDYGHGVAHFVHTVAHRGVLVLSHDEIKLSANISNTDPAYEREGLISKARQSFEPYVLKSKALDPSDKGAVKAAELLNEFTEKAINTLDKHPVNEARRRAGKLPANAVLSRDAGDSLPKAPRISDLHGLNFASVTEMPVERGIAITFGLHDLHYETEGKSKEQILREEADLVINNLDKFDAFYIHLKGPDEPGHDGNYEAKRASIELIDKHFFSRLLSSINLDDALIIVTSDHSTPWYLKSHSDDPVPIMFSNPSIKEGHSKFDEVTCSRGSLGVLSSGTLIVPTALKIMKSIGMP</sequence>
<gene>
    <name evidence="7" type="ordered locus">ASAC_1099</name>
</gene>
<evidence type="ECO:0000313" key="7">
    <source>
        <dbReference type="EMBL" id="ADL19504.1"/>
    </source>
</evidence>
<dbReference type="eggNOG" id="arCOG01696">
    <property type="taxonomic scope" value="Archaea"/>
</dbReference>
<dbReference type="Pfam" id="PF10143">
    <property type="entry name" value="PhosphMutase"/>
    <property type="match status" value="1"/>
</dbReference>
<dbReference type="EC" id="5.4.2.1" evidence="7"/>
<dbReference type="CDD" id="cd16011">
    <property type="entry name" value="iPGM_like"/>
    <property type="match status" value="1"/>
</dbReference>
<protein>
    <submittedName>
        <fullName evidence="7">Phosphoglycerate mutase (PGM)</fullName>
        <ecNumber evidence="7">5.4.2.1</ecNumber>
    </submittedName>
</protein>
<dbReference type="Gene3D" id="3.40.720.10">
    <property type="entry name" value="Alkaline Phosphatase, subunit A"/>
    <property type="match status" value="1"/>
</dbReference>